<dbReference type="SUPFAM" id="SSF51658">
    <property type="entry name" value="Xylose isomerase-like"/>
    <property type="match status" value="1"/>
</dbReference>
<dbReference type="OrthoDB" id="1114629at2"/>
<evidence type="ECO:0000313" key="3">
    <source>
        <dbReference type="EMBL" id="EIJ39069.1"/>
    </source>
</evidence>
<gene>
    <name evidence="3" type="ORF">JoomaDRAFT_2075</name>
</gene>
<keyword evidence="3" id="KW-0413">Isomerase</keyword>
<keyword evidence="4" id="KW-1185">Reference proteome</keyword>
<dbReference type="InterPro" id="IPR036237">
    <property type="entry name" value="Xyl_isomerase-like_sf"/>
</dbReference>
<dbReference type="Proteomes" id="UP000004690">
    <property type="component" value="Unassembled WGS sequence"/>
</dbReference>
<dbReference type="PANTHER" id="PTHR12110:SF53">
    <property type="entry name" value="BLR5974 PROTEIN"/>
    <property type="match status" value="1"/>
</dbReference>
<evidence type="ECO:0000256" key="1">
    <source>
        <dbReference type="SAM" id="SignalP"/>
    </source>
</evidence>
<dbReference type="Gene3D" id="3.20.20.150">
    <property type="entry name" value="Divalent-metal-dependent TIM barrel enzymes"/>
    <property type="match status" value="1"/>
</dbReference>
<dbReference type="AlphaFoldDB" id="I3C626"/>
<proteinExistence type="predicted"/>
<organism evidence="3 4">
    <name type="scientific">Galbibacter orientalis DSM 19592</name>
    <dbReference type="NCBI Taxonomy" id="926559"/>
    <lineage>
        <taxon>Bacteria</taxon>
        <taxon>Pseudomonadati</taxon>
        <taxon>Bacteroidota</taxon>
        <taxon>Flavobacteriia</taxon>
        <taxon>Flavobacteriales</taxon>
        <taxon>Flavobacteriaceae</taxon>
        <taxon>Galbibacter</taxon>
    </lineage>
</organism>
<accession>I3C626</accession>
<keyword evidence="1" id="KW-0732">Signal</keyword>
<dbReference type="HOGENOM" id="CLU_050006_6_2_10"/>
<dbReference type="eggNOG" id="COG1082">
    <property type="taxonomic scope" value="Bacteria"/>
</dbReference>
<name>I3C626_9FLAO</name>
<feature type="signal peptide" evidence="1">
    <location>
        <begin position="1"/>
        <end position="24"/>
    </location>
</feature>
<evidence type="ECO:0000313" key="4">
    <source>
        <dbReference type="Proteomes" id="UP000004690"/>
    </source>
</evidence>
<reference evidence="3 4" key="1">
    <citation type="submission" date="2012-02" db="EMBL/GenBank/DDBJ databases">
        <title>Improved High-Quality Draft genome of Joostella marina DSM 19592.</title>
        <authorList>
            <consortium name="US DOE Joint Genome Institute (JGI-PGF)"/>
            <person name="Lucas S."/>
            <person name="Copeland A."/>
            <person name="Lapidus A."/>
            <person name="Bruce D."/>
            <person name="Goodwin L."/>
            <person name="Pitluck S."/>
            <person name="Peters L."/>
            <person name="Chertkov O."/>
            <person name="Ovchinnikova G."/>
            <person name="Kyrpides N."/>
            <person name="Mavromatis K."/>
            <person name="Detter J.C."/>
            <person name="Han C."/>
            <person name="Land M."/>
            <person name="Hauser L."/>
            <person name="Markowitz V."/>
            <person name="Cheng J.-F."/>
            <person name="Hugenholtz P."/>
            <person name="Woyke T."/>
            <person name="Wu D."/>
            <person name="Tindall B."/>
            <person name="Brambilla E."/>
            <person name="Klenk H.-P."/>
            <person name="Eisen J.A."/>
        </authorList>
    </citation>
    <scope>NUCLEOTIDE SEQUENCE [LARGE SCALE GENOMIC DNA]</scope>
    <source>
        <strain evidence="3 4">DSM 19592</strain>
    </source>
</reference>
<dbReference type="GO" id="GO:0016853">
    <property type="term" value="F:isomerase activity"/>
    <property type="evidence" value="ECO:0007669"/>
    <property type="project" value="UniProtKB-KW"/>
</dbReference>
<dbReference type="PROSITE" id="PS51257">
    <property type="entry name" value="PROKAR_LIPOPROTEIN"/>
    <property type="match status" value="1"/>
</dbReference>
<dbReference type="RefSeq" id="WP_008612433.1">
    <property type="nucleotide sequence ID" value="NZ_JH651379.1"/>
</dbReference>
<feature type="domain" description="Xylose isomerase-like TIM barrel" evidence="2">
    <location>
        <begin position="73"/>
        <end position="305"/>
    </location>
</feature>
<dbReference type="PANTHER" id="PTHR12110">
    <property type="entry name" value="HYDROXYPYRUVATE ISOMERASE"/>
    <property type="match status" value="1"/>
</dbReference>
<dbReference type="EMBL" id="JH651379">
    <property type="protein sequence ID" value="EIJ39069.1"/>
    <property type="molecule type" value="Genomic_DNA"/>
</dbReference>
<sequence>MKRRQFVTKTAQTSLALTFLGAMACKEQTKKTTEETIKEVVENAPLFFKLSLAQWSFHRALKAGEMDNLDFAKNAKELGCEGLEYVNQFFADKATDTAYLNEMNSRAKSEGLQNVLIMIDGEGQLADADTKKRQVAIENHYKWVEAAKFLGCHAIRVNLGGGVKMEEASKAGIDSLTQLSEFASKENINILVENHGGFSSNGAWLANVMKEVNKNNCGTLPDFGNFCTEYGENYSCKTEYDRYKGVKEMLPYAKAVSAKSHDFDANGNEIHTDYLKMMQMVKASGYKGFVGIEYEGDKVSEREGIALTRDLLIKVGKELS</sequence>
<evidence type="ECO:0000259" key="2">
    <source>
        <dbReference type="Pfam" id="PF01261"/>
    </source>
</evidence>
<dbReference type="InterPro" id="IPR013022">
    <property type="entry name" value="Xyl_isomerase-like_TIM-brl"/>
</dbReference>
<dbReference type="STRING" id="926559.JoomaDRAFT_2075"/>
<dbReference type="Pfam" id="PF01261">
    <property type="entry name" value="AP_endonuc_2"/>
    <property type="match status" value="1"/>
</dbReference>
<dbReference type="InterPro" id="IPR050312">
    <property type="entry name" value="IolE/XylAMocC-like"/>
</dbReference>
<feature type="chain" id="PRO_5003668522" evidence="1">
    <location>
        <begin position="25"/>
        <end position="320"/>
    </location>
</feature>
<protein>
    <submittedName>
        <fullName evidence="3">Sugar phosphate isomerase/epimerase</fullName>
    </submittedName>
</protein>